<dbReference type="AlphaFoldDB" id="A0A8J2JQT5"/>
<dbReference type="EMBL" id="CAJVCH010112635">
    <property type="protein sequence ID" value="CAG7724694.1"/>
    <property type="molecule type" value="Genomic_DNA"/>
</dbReference>
<proteinExistence type="predicted"/>
<evidence type="ECO:0000313" key="2">
    <source>
        <dbReference type="Proteomes" id="UP000708208"/>
    </source>
</evidence>
<reference evidence="1" key="1">
    <citation type="submission" date="2021-06" db="EMBL/GenBank/DDBJ databases">
        <authorList>
            <person name="Hodson N. C."/>
            <person name="Mongue J. A."/>
            <person name="Jaron S. K."/>
        </authorList>
    </citation>
    <scope>NUCLEOTIDE SEQUENCE</scope>
</reference>
<evidence type="ECO:0000313" key="1">
    <source>
        <dbReference type="EMBL" id="CAG7724694.1"/>
    </source>
</evidence>
<sequence>MDEDLSTTLHSSWLNNFLIEFYAALLIGKSKPYGLAYFPSGIVRFDDDYFKKSELIINKAFINVSTSTETIMTISNFGEHWIVIIADKRSRKSD</sequence>
<protein>
    <submittedName>
        <fullName evidence="1">Uncharacterized protein</fullName>
    </submittedName>
</protein>
<comment type="caution">
    <text evidence="1">The sequence shown here is derived from an EMBL/GenBank/DDBJ whole genome shotgun (WGS) entry which is preliminary data.</text>
</comment>
<accession>A0A8J2JQT5</accession>
<gene>
    <name evidence="1" type="ORF">AFUS01_LOCUS13696</name>
</gene>
<dbReference type="OrthoDB" id="1939479at2759"/>
<keyword evidence="2" id="KW-1185">Reference proteome</keyword>
<name>A0A8J2JQT5_9HEXA</name>
<organism evidence="1 2">
    <name type="scientific">Allacma fusca</name>
    <dbReference type="NCBI Taxonomy" id="39272"/>
    <lineage>
        <taxon>Eukaryota</taxon>
        <taxon>Metazoa</taxon>
        <taxon>Ecdysozoa</taxon>
        <taxon>Arthropoda</taxon>
        <taxon>Hexapoda</taxon>
        <taxon>Collembola</taxon>
        <taxon>Symphypleona</taxon>
        <taxon>Sminthuridae</taxon>
        <taxon>Allacma</taxon>
    </lineage>
</organism>
<dbReference type="Proteomes" id="UP000708208">
    <property type="component" value="Unassembled WGS sequence"/>
</dbReference>